<dbReference type="InterPro" id="IPR001128">
    <property type="entry name" value="Cyt_P450"/>
</dbReference>
<keyword evidence="5" id="KW-0479">Metal-binding</keyword>
<comment type="similarity">
    <text evidence="3">Belongs to the cytochrome P450 family.</text>
</comment>
<keyword evidence="10 12" id="KW-0472">Membrane</keyword>
<evidence type="ECO:0000256" key="7">
    <source>
        <dbReference type="ARBA" id="ARBA00023002"/>
    </source>
</evidence>
<dbReference type="Pfam" id="PF00067">
    <property type="entry name" value="p450"/>
    <property type="match status" value="1"/>
</dbReference>
<dbReference type="EMBL" id="JAVFKD010000016">
    <property type="protein sequence ID" value="KAK5987625.1"/>
    <property type="molecule type" value="Genomic_DNA"/>
</dbReference>
<comment type="cofactor">
    <cofactor evidence="1">
        <name>heme</name>
        <dbReference type="ChEBI" id="CHEBI:30413"/>
    </cofactor>
</comment>
<dbReference type="SUPFAM" id="SSF48264">
    <property type="entry name" value="Cytochrome P450"/>
    <property type="match status" value="1"/>
</dbReference>
<dbReference type="Proteomes" id="UP001338125">
    <property type="component" value="Unassembled WGS sequence"/>
</dbReference>
<dbReference type="InterPro" id="IPR047146">
    <property type="entry name" value="Cyt_P450_E_CYP52_fungi"/>
</dbReference>
<evidence type="ECO:0000313" key="13">
    <source>
        <dbReference type="EMBL" id="KAK5987625.1"/>
    </source>
</evidence>
<keyword evidence="14" id="KW-1185">Reference proteome</keyword>
<comment type="subcellular location">
    <subcellularLocation>
        <location evidence="2">Membrane</location>
        <topology evidence="2">Single-pass membrane protein</topology>
    </subcellularLocation>
</comment>
<evidence type="ECO:0000256" key="9">
    <source>
        <dbReference type="ARBA" id="ARBA00023033"/>
    </source>
</evidence>
<evidence type="ECO:0000256" key="4">
    <source>
        <dbReference type="ARBA" id="ARBA00022692"/>
    </source>
</evidence>
<evidence type="ECO:0000313" key="14">
    <source>
        <dbReference type="Proteomes" id="UP001338125"/>
    </source>
</evidence>
<dbReference type="PRINTS" id="PR01239">
    <property type="entry name" value="EP450IICYP52"/>
</dbReference>
<dbReference type="CDD" id="cd11063">
    <property type="entry name" value="CYP52"/>
    <property type="match status" value="1"/>
</dbReference>
<dbReference type="PANTHER" id="PTHR24287">
    <property type="entry name" value="P450, PUTATIVE (EUROFUNG)-RELATED"/>
    <property type="match status" value="1"/>
</dbReference>
<dbReference type="InterPro" id="IPR036396">
    <property type="entry name" value="Cyt_P450_sf"/>
</dbReference>
<organism evidence="13 14">
    <name type="scientific">Cladobotryum mycophilum</name>
    <dbReference type="NCBI Taxonomy" id="491253"/>
    <lineage>
        <taxon>Eukaryota</taxon>
        <taxon>Fungi</taxon>
        <taxon>Dikarya</taxon>
        <taxon>Ascomycota</taxon>
        <taxon>Pezizomycotina</taxon>
        <taxon>Sordariomycetes</taxon>
        <taxon>Hypocreomycetidae</taxon>
        <taxon>Hypocreales</taxon>
        <taxon>Hypocreaceae</taxon>
        <taxon>Cladobotryum</taxon>
    </lineage>
</organism>
<feature type="transmembrane region" description="Helical" evidence="12">
    <location>
        <begin position="46"/>
        <end position="64"/>
    </location>
</feature>
<evidence type="ECO:0000256" key="12">
    <source>
        <dbReference type="SAM" id="Phobius"/>
    </source>
</evidence>
<keyword evidence="8" id="KW-0408">Iron</keyword>
<evidence type="ECO:0000256" key="3">
    <source>
        <dbReference type="ARBA" id="ARBA00010617"/>
    </source>
</evidence>
<evidence type="ECO:0000256" key="8">
    <source>
        <dbReference type="ARBA" id="ARBA00023004"/>
    </source>
</evidence>
<feature type="compositionally biased region" description="Polar residues" evidence="11">
    <location>
        <begin position="469"/>
        <end position="480"/>
    </location>
</feature>
<feature type="transmembrane region" description="Helical" evidence="12">
    <location>
        <begin position="12"/>
        <end position="34"/>
    </location>
</feature>
<keyword evidence="9" id="KW-0503">Monooxygenase</keyword>
<evidence type="ECO:0000256" key="1">
    <source>
        <dbReference type="ARBA" id="ARBA00001971"/>
    </source>
</evidence>
<dbReference type="PRINTS" id="PR00385">
    <property type="entry name" value="P450"/>
</dbReference>
<name>A0ABR0S665_9HYPO</name>
<dbReference type="PANTHER" id="PTHR24287:SF5">
    <property type="entry name" value="P450, PUTATIVE (EUROFUNG)-RELATED"/>
    <property type="match status" value="1"/>
</dbReference>
<evidence type="ECO:0000256" key="10">
    <source>
        <dbReference type="ARBA" id="ARBA00023136"/>
    </source>
</evidence>
<dbReference type="InterPro" id="IPR002974">
    <property type="entry name" value="Cyt_P450_E_CYP52_ascomycetes"/>
</dbReference>
<proteinExistence type="inferred from homology"/>
<reference evidence="13 14" key="1">
    <citation type="submission" date="2024-01" db="EMBL/GenBank/DDBJ databases">
        <title>Complete genome of Cladobotryum mycophilum ATHUM6906.</title>
        <authorList>
            <person name="Christinaki A.C."/>
            <person name="Myridakis A.I."/>
            <person name="Kouvelis V.N."/>
        </authorList>
    </citation>
    <scope>NUCLEOTIDE SEQUENCE [LARGE SCALE GENOMIC DNA]</scope>
    <source>
        <strain evidence="13 14">ATHUM6906</strain>
    </source>
</reference>
<evidence type="ECO:0000256" key="2">
    <source>
        <dbReference type="ARBA" id="ARBA00004167"/>
    </source>
</evidence>
<evidence type="ECO:0000256" key="5">
    <source>
        <dbReference type="ARBA" id="ARBA00022723"/>
    </source>
</evidence>
<feature type="compositionally biased region" description="Low complexity" evidence="11">
    <location>
        <begin position="437"/>
        <end position="468"/>
    </location>
</feature>
<keyword evidence="4 12" id="KW-0812">Transmembrane</keyword>
<feature type="region of interest" description="Disordered" evidence="11">
    <location>
        <begin position="436"/>
        <end position="480"/>
    </location>
</feature>
<keyword evidence="6 12" id="KW-1133">Transmembrane helix</keyword>
<keyword evidence="7" id="KW-0560">Oxidoreductase</keyword>
<sequence length="480" mass="54402">MSLIEHLQEYASIKTVSLILILVWFVSVCLARIYEDRRIKQLGHRATTLSSYLPWGIDIVFLLSHANIKRNLLQFWQKKLLFNLTVFTTETRLFNQRILFTADQENIKAILAAQFQDFGKGPSMHERWRDFLGDGIFTTDGQQWHDSRQLIRPQFTRDRLGDLHCFESHLQTLLKTIANGGPLEGEGQVVDLKAANGKVLDISDLFFRYTLDITTEFLMGSDVKSLSTLKQDFAEAFNTVQHLQIIYGLMSKAHKLMPKKEYYAGIKVMDNFMNRFIQLALRLSPEELALRTKSDKGYTFLHGLASFTRDPKLIRDQIIAVLLAGRDTTASTLSWAIYELARHPEAVTRLRKEILETVGHDGLPTYEHLKNMPYLKAILNETLRLYPSIPMNVRVALKDTTLPRGGGPDGTQPIGLLKGTLIFYSTLAMQRRKDIYPPSRTHSPTPTSSAQRGGPTGTRSRTTTSLSTQDRASASDSSLP</sequence>
<gene>
    <name evidence="13" type="ORF">PT974_11757</name>
</gene>
<comment type="caution">
    <text evidence="13">The sequence shown here is derived from an EMBL/GenBank/DDBJ whole genome shotgun (WGS) entry which is preliminary data.</text>
</comment>
<protein>
    <submittedName>
        <fullName evidence="13">Cytochrome P450 52A12</fullName>
    </submittedName>
</protein>
<dbReference type="Gene3D" id="1.10.630.10">
    <property type="entry name" value="Cytochrome P450"/>
    <property type="match status" value="1"/>
</dbReference>
<evidence type="ECO:0000256" key="11">
    <source>
        <dbReference type="SAM" id="MobiDB-lite"/>
    </source>
</evidence>
<evidence type="ECO:0000256" key="6">
    <source>
        <dbReference type="ARBA" id="ARBA00022989"/>
    </source>
</evidence>
<accession>A0ABR0S665</accession>